<evidence type="ECO:0000256" key="1">
    <source>
        <dbReference type="SAM" id="MobiDB-lite"/>
    </source>
</evidence>
<feature type="region of interest" description="Disordered" evidence="1">
    <location>
        <begin position="77"/>
        <end position="283"/>
    </location>
</feature>
<proteinExistence type="predicted"/>
<reference evidence="3" key="1">
    <citation type="journal article" date="2012" name="Mol. Plant Microbe Interact.">
        <title>A highly conserved effector in Fusarium oxysporum is required for full virulence on Arabidopsis.</title>
        <authorList>
            <person name="Thatcher L.F."/>
            <person name="Gardiner D.M."/>
            <person name="Kazan K."/>
            <person name="Manners J."/>
        </authorList>
    </citation>
    <scope>NUCLEOTIDE SEQUENCE [LARGE SCALE GENOMIC DNA]</scope>
    <source>
        <strain evidence="3">Fo5176</strain>
    </source>
</reference>
<sequence>MYQGFPVVPVTLWDLQVVSKAIASTGFKLEWDYSTDEALKAWTAGTTDKDVPTKDKLPILYELAYKDMFRHRIYYEREPTPKSESESSDEDVAGPSRNCRSRNIVRDNDDDEAGTRRNTPDPDPSLDRPASRRSDGEDPGSDGIFDGDAPHNSSSNNTRELLSTACKAAEPSELADYPFNPDLPDVPQLSFRRERGESEDRQSLLGNRSESPMDSYHGMDSYNDEPASQGHHSVREKNDDREATKHTSPQGIIPEQSPRDKSPTEEGDLQDAGDFRHSPYFTNGVKDGSIVDTGIPRSKIQRQQLNDVFTAKTPITGVGCLESRSDNVVRRTEPLYKLAFADK</sequence>
<feature type="compositionally biased region" description="Basic and acidic residues" evidence="1">
    <location>
        <begin position="191"/>
        <end position="202"/>
    </location>
</feature>
<organism evidence="2 3">
    <name type="scientific">Fusarium oxysporum (strain Fo5176)</name>
    <name type="common">Fusarium vascular wilt</name>
    <dbReference type="NCBI Taxonomy" id="660025"/>
    <lineage>
        <taxon>Eukaryota</taxon>
        <taxon>Fungi</taxon>
        <taxon>Dikarya</taxon>
        <taxon>Ascomycota</taxon>
        <taxon>Pezizomycotina</taxon>
        <taxon>Sordariomycetes</taxon>
        <taxon>Hypocreomycetidae</taxon>
        <taxon>Hypocreales</taxon>
        <taxon>Nectriaceae</taxon>
        <taxon>Fusarium</taxon>
        <taxon>Fusarium oxysporum species complex</taxon>
    </lineage>
</organism>
<evidence type="ECO:0000313" key="3">
    <source>
        <dbReference type="Proteomes" id="UP000002489"/>
    </source>
</evidence>
<evidence type="ECO:0000313" key="2">
    <source>
        <dbReference type="EnsemblFungi" id="FOXG_09015P0"/>
    </source>
</evidence>
<protein>
    <submittedName>
        <fullName evidence="2">Uncharacterized protein</fullName>
    </submittedName>
</protein>
<feature type="compositionally biased region" description="Basic and acidic residues" evidence="1">
    <location>
        <begin position="113"/>
        <end position="136"/>
    </location>
</feature>
<feature type="compositionally biased region" description="Polar residues" evidence="1">
    <location>
        <begin position="151"/>
        <end position="161"/>
    </location>
</feature>
<gene>
    <name evidence="2" type="primary">28950601</name>
</gene>
<feature type="compositionally biased region" description="Basic and acidic residues" evidence="1">
    <location>
        <begin position="233"/>
        <end position="245"/>
    </location>
</feature>
<accession>A0A0D2XYE3</accession>
<dbReference type="AlphaFoldDB" id="A0A0D2XYE3"/>
<name>A0A0D2XYE3_FUSOF</name>
<dbReference type="EnsemblFungi" id="FOXG_09015T0">
    <property type="protein sequence ID" value="FOXG_09015P0"/>
    <property type="gene ID" value="FOXG_09015"/>
</dbReference>
<dbReference type="VEuPathDB" id="FungiDB:FOXG_09015"/>
<reference evidence="2" key="2">
    <citation type="submission" date="2025-08" db="UniProtKB">
        <authorList>
            <consortium name="EnsemblFungi"/>
        </authorList>
    </citation>
    <scope>IDENTIFICATION</scope>
    <source>
        <strain evidence="2">4287 / CBS 123668 / FGSC 9935 / NRRL 34936</strain>
    </source>
</reference>
<dbReference type="Proteomes" id="UP000002489">
    <property type="component" value="Unassembled WGS sequence"/>
</dbReference>